<evidence type="ECO:0000313" key="2">
    <source>
        <dbReference type="Proteomes" id="UP000499080"/>
    </source>
</evidence>
<dbReference type="PANTHER" id="PTHR46114">
    <property type="entry name" value="APPLE DOMAIN-CONTAINING PROTEIN"/>
    <property type="match status" value="1"/>
</dbReference>
<gene>
    <name evidence="1" type="ORF">AVEN_35282_1</name>
</gene>
<keyword evidence="2" id="KW-1185">Reference proteome</keyword>
<protein>
    <submittedName>
        <fullName evidence="1">Uncharacterized protein</fullName>
    </submittedName>
</protein>
<sequence length="130" mass="15135">MKCFGIEYDPSEGRLFIYSSKTSLKAVLLHNGNSFVSLPIGPVHLEENYNDLSMILEKINYQEHRWMVCGGFKMLTIFLDHQAGYTKYPCFLCVWDSRARDLRWTKTDWSLRGTLTPCEKKCHKYNLGST</sequence>
<proteinExistence type="predicted"/>
<reference evidence="1 2" key="1">
    <citation type="journal article" date="2019" name="Sci. Rep.">
        <title>Orb-weaving spider Araneus ventricosus genome elucidates the spidroin gene catalogue.</title>
        <authorList>
            <person name="Kono N."/>
            <person name="Nakamura H."/>
            <person name="Ohtoshi R."/>
            <person name="Moran D.A.P."/>
            <person name="Shinohara A."/>
            <person name="Yoshida Y."/>
            <person name="Fujiwara M."/>
            <person name="Mori M."/>
            <person name="Tomita M."/>
            <person name="Arakawa K."/>
        </authorList>
    </citation>
    <scope>NUCLEOTIDE SEQUENCE [LARGE SCALE GENOMIC DNA]</scope>
</reference>
<organism evidence="1 2">
    <name type="scientific">Araneus ventricosus</name>
    <name type="common">Orbweaver spider</name>
    <name type="synonym">Epeira ventricosa</name>
    <dbReference type="NCBI Taxonomy" id="182803"/>
    <lineage>
        <taxon>Eukaryota</taxon>
        <taxon>Metazoa</taxon>
        <taxon>Ecdysozoa</taxon>
        <taxon>Arthropoda</taxon>
        <taxon>Chelicerata</taxon>
        <taxon>Arachnida</taxon>
        <taxon>Araneae</taxon>
        <taxon>Araneomorphae</taxon>
        <taxon>Entelegynae</taxon>
        <taxon>Araneoidea</taxon>
        <taxon>Araneidae</taxon>
        <taxon>Araneus</taxon>
    </lineage>
</organism>
<dbReference type="AlphaFoldDB" id="A0A4Y2EFR2"/>
<dbReference type="EMBL" id="BGPR01000590">
    <property type="protein sequence ID" value="GBM27627.1"/>
    <property type="molecule type" value="Genomic_DNA"/>
</dbReference>
<evidence type="ECO:0000313" key="1">
    <source>
        <dbReference type="EMBL" id="GBM27627.1"/>
    </source>
</evidence>
<dbReference type="PANTHER" id="PTHR46114:SF1">
    <property type="entry name" value="ZAD DOMAIN-CONTAINING PROTEIN"/>
    <property type="match status" value="1"/>
</dbReference>
<dbReference type="Proteomes" id="UP000499080">
    <property type="component" value="Unassembled WGS sequence"/>
</dbReference>
<name>A0A4Y2EFR2_ARAVE</name>
<dbReference type="OrthoDB" id="8063408at2759"/>
<accession>A0A4Y2EFR2</accession>
<comment type="caution">
    <text evidence="1">The sequence shown here is derived from an EMBL/GenBank/DDBJ whole genome shotgun (WGS) entry which is preliminary data.</text>
</comment>